<sequence>MIQNLKKKAFLFVVIFLFSLLYFIGIREVPFHPDESTQIFMSRDVDFFFSQPSYLSYNPNNSEDLRQRYRLLDPPVSRWFIGMFGLIFKVPPLPADWDWGKSWEENVQSGALPPPSTLLISRLAVSFVFPLLLYFAYKTGEVLADKKTAWLNLVFTALNALILLHTRRAMAESLLAFFSCLSLYLLVSGKKPVWLLAVPIALAFNAKYSTAPLVLAGWINCLMSSSNSPFHHRLKPVLLYSIIFILTTFLLNPVLWSSPLDALKAAAKERQNLLAAQTTAIGGFNPSQTPQTVPERLLALIAQIYIAPPAVADVGNYLSATELPAQIYFSRPWNNLTNGFFKGGFFLSLTIIGLFWMIRRHWSSIWKFSNPATLFLLTFIVQFAGIIGGIPLAFQRYYLPLMPYITFFIGYAISQGIDLGKNTIKRSI</sequence>
<dbReference type="InterPro" id="IPR050297">
    <property type="entry name" value="LipidA_mod_glycosyltrf_83"/>
</dbReference>
<dbReference type="Proteomes" id="UP000050514">
    <property type="component" value="Unassembled WGS sequence"/>
</dbReference>
<name>A0A0P6XTG2_9CHLR</name>
<keyword evidence="5 8" id="KW-0812">Transmembrane</keyword>
<keyword evidence="10" id="KW-1185">Reference proteome</keyword>
<dbReference type="GO" id="GO:0005886">
    <property type="term" value="C:plasma membrane"/>
    <property type="evidence" value="ECO:0007669"/>
    <property type="project" value="UniProtKB-SubCell"/>
</dbReference>
<feature type="transmembrane region" description="Helical" evidence="8">
    <location>
        <begin position="339"/>
        <end position="358"/>
    </location>
</feature>
<evidence type="ECO:0000256" key="1">
    <source>
        <dbReference type="ARBA" id="ARBA00004651"/>
    </source>
</evidence>
<keyword evidence="7 8" id="KW-0472">Membrane</keyword>
<keyword evidence="6 8" id="KW-1133">Transmembrane helix</keyword>
<feature type="transmembrane region" description="Helical" evidence="8">
    <location>
        <begin position="118"/>
        <end position="137"/>
    </location>
</feature>
<reference evidence="9 10" key="1">
    <citation type="submission" date="2015-07" db="EMBL/GenBank/DDBJ databases">
        <title>Draft genome of Bellilinea caldifistulae DSM 17877.</title>
        <authorList>
            <person name="Hemp J."/>
            <person name="Ward L.M."/>
            <person name="Pace L.A."/>
            <person name="Fischer W.W."/>
        </authorList>
    </citation>
    <scope>NUCLEOTIDE SEQUENCE [LARGE SCALE GENOMIC DNA]</scope>
    <source>
        <strain evidence="9 10">GOMI-1</strain>
    </source>
</reference>
<feature type="transmembrane region" description="Helical" evidence="8">
    <location>
        <begin position="149"/>
        <end position="164"/>
    </location>
</feature>
<evidence type="ECO:0000256" key="5">
    <source>
        <dbReference type="ARBA" id="ARBA00022692"/>
    </source>
</evidence>
<evidence type="ECO:0000256" key="3">
    <source>
        <dbReference type="ARBA" id="ARBA00022676"/>
    </source>
</evidence>
<evidence type="ECO:0000313" key="10">
    <source>
        <dbReference type="Proteomes" id="UP000050514"/>
    </source>
</evidence>
<evidence type="ECO:0000256" key="8">
    <source>
        <dbReference type="SAM" id="Phobius"/>
    </source>
</evidence>
<dbReference type="GO" id="GO:0009103">
    <property type="term" value="P:lipopolysaccharide biosynthetic process"/>
    <property type="evidence" value="ECO:0007669"/>
    <property type="project" value="UniProtKB-ARBA"/>
</dbReference>
<gene>
    <name evidence="9" type="ORF">AC812_01195</name>
</gene>
<dbReference type="AlphaFoldDB" id="A0A0P6XTG2"/>
<dbReference type="EMBL" id="LGHJ01000005">
    <property type="protein sequence ID" value="KPL78382.1"/>
    <property type="molecule type" value="Genomic_DNA"/>
</dbReference>
<keyword evidence="2" id="KW-1003">Cell membrane</keyword>
<feature type="transmembrane region" description="Helical" evidence="8">
    <location>
        <begin position="397"/>
        <end position="417"/>
    </location>
</feature>
<accession>A0A0P6XTG2</accession>
<dbReference type="PANTHER" id="PTHR33908:SF11">
    <property type="entry name" value="MEMBRANE PROTEIN"/>
    <property type="match status" value="1"/>
</dbReference>
<proteinExistence type="predicted"/>
<keyword evidence="4" id="KW-0808">Transferase</keyword>
<dbReference type="PANTHER" id="PTHR33908">
    <property type="entry name" value="MANNOSYLTRANSFERASE YKCB-RELATED"/>
    <property type="match status" value="1"/>
</dbReference>
<evidence type="ECO:0000256" key="7">
    <source>
        <dbReference type="ARBA" id="ARBA00023136"/>
    </source>
</evidence>
<feature type="transmembrane region" description="Helical" evidence="8">
    <location>
        <begin position="370"/>
        <end position="391"/>
    </location>
</feature>
<feature type="transmembrane region" description="Helical" evidence="8">
    <location>
        <begin position="169"/>
        <end position="187"/>
    </location>
</feature>
<feature type="transmembrane region" description="Helical" evidence="8">
    <location>
        <begin position="237"/>
        <end position="256"/>
    </location>
</feature>
<dbReference type="STRING" id="360411.AC812_01195"/>
<keyword evidence="3" id="KW-0328">Glycosyltransferase</keyword>
<protein>
    <recommendedName>
        <fullName evidence="11">Glycosyltransferase RgtA/B/C/D-like domain-containing protein</fullName>
    </recommendedName>
</protein>
<evidence type="ECO:0000256" key="4">
    <source>
        <dbReference type="ARBA" id="ARBA00022679"/>
    </source>
</evidence>
<feature type="transmembrane region" description="Helical" evidence="8">
    <location>
        <begin position="193"/>
        <end position="216"/>
    </location>
</feature>
<dbReference type="GO" id="GO:0016763">
    <property type="term" value="F:pentosyltransferase activity"/>
    <property type="evidence" value="ECO:0007669"/>
    <property type="project" value="TreeGrafter"/>
</dbReference>
<evidence type="ECO:0000313" key="9">
    <source>
        <dbReference type="EMBL" id="KPL78382.1"/>
    </source>
</evidence>
<evidence type="ECO:0000256" key="6">
    <source>
        <dbReference type="ARBA" id="ARBA00022989"/>
    </source>
</evidence>
<feature type="transmembrane region" description="Helical" evidence="8">
    <location>
        <begin position="9"/>
        <end position="26"/>
    </location>
</feature>
<organism evidence="9 10">
    <name type="scientific">Bellilinea caldifistulae</name>
    <dbReference type="NCBI Taxonomy" id="360411"/>
    <lineage>
        <taxon>Bacteria</taxon>
        <taxon>Bacillati</taxon>
        <taxon>Chloroflexota</taxon>
        <taxon>Anaerolineae</taxon>
        <taxon>Anaerolineales</taxon>
        <taxon>Anaerolineaceae</taxon>
        <taxon>Bellilinea</taxon>
    </lineage>
</organism>
<evidence type="ECO:0000256" key="2">
    <source>
        <dbReference type="ARBA" id="ARBA00022475"/>
    </source>
</evidence>
<evidence type="ECO:0008006" key="11">
    <source>
        <dbReference type="Google" id="ProtNLM"/>
    </source>
</evidence>
<comment type="subcellular location">
    <subcellularLocation>
        <location evidence="1">Cell membrane</location>
        <topology evidence="1">Multi-pass membrane protein</topology>
    </subcellularLocation>
</comment>
<comment type="caution">
    <text evidence="9">The sequence shown here is derived from an EMBL/GenBank/DDBJ whole genome shotgun (WGS) entry which is preliminary data.</text>
</comment>